<accession>A0ABY9WI72</accession>
<protein>
    <recommendedName>
        <fullName evidence="6">Lipoprotein</fullName>
    </recommendedName>
</protein>
<proteinExistence type="predicted"/>
<keyword evidence="2" id="KW-1133">Transmembrane helix</keyword>
<organism evidence="4 5">
    <name type="scientific">Archangium minus</name>
    <dbReference type="NCBI Taxonomy" id="83450"/>
    <lineage>
        <taxon>Bacteria</taxon>
        <taxon>Pseudomonadati</taxon>
        <taxon>Myxococcota</taxon>
        <taxon>Myxococcia</taxon>
        <taxon>Myxococcales</taxon>
        <taxon>Cystobacterineae</taxon>
        <taxon>Archangiaceae</taxon>
        <taxon>Archangium</taxon>
    </lineage>
</organism>
<dbReference type="Pfam" id="PF14412">
    <property type="entry name" value="AHH"/>
    <property type="match status" value="1"/>
</dbReference>
<evidence type="ECO:0008006" key="6">
    <source>
        <dbReference type="Google" id="ProtNLM"/>
    </source>
</evidence>
<evidence type="ECO:0000256" key="1">
    <source>
        <dbReference type="SAM" id="MobiDB-lite"/>
    </source>
</evidence>
<sequence length="447" mass="47437">MTAHVVLSLCVLLVALPARAGPYDLPALEVVRVREHLEPVHGRALLLGFKRLPPELALAQLTVEDARAFVAELEAAFEAPRAGPRHLARLSRCGLSPILSPCPPGKSRASELERRLRASHEEIFGAASLPLPDSLEDSRWFQALKLSPRYMGEGVREAAMELLGSPTVAYSVALSMMLYMMAWAAPEPVFSKALAAAVTLGLMLTYTAAELYAVGMACLTLYREAEAARTKAQLEAVAERFGKALGGVGLRVLVTVAGAKLARGLPEVPKGGMWARLSPPRFVLAGGVKVGAKARAQVSVANGTVVLMGVSAGTTGAAVASASTLARTTGACRDASDKGDAKGHHIATDKNDVSDASGGPWTPRFKDLFDRAGMSLDDPANIVHLIGHVGPHPEEYHQKVYERLQLALGQCGTKAECRSRLTAELDQLAADICKPGSRLNKLATRKP</sequence>
<name>A0ABY9WI72_9BACT</name>
<evidence type="ECO:0000313" key="5">
    <source>
        <dbReference type="Proteomes" id="UP001611383"/>
    </source>
</evidence>
<feature type="transmembrane region" description="Helical" evidence="2">
    <location>
        <begin position="193"/>
        <end position="214"/>
    </location>
</feature>
<dbReference type="InterPro" id="IPR032871">
    <property type="entry name" value="AHH_dom_containing"/>
</dbReference>
<dbReference type="RefSeq" id="WP_395813302.1">
    <property type="nucleotide sequence ID" value="NZ_CP043494.1"/>
</dbReference>
<feature type="transmembrane region" description="Helical" evidence="2">
    <location>
        <begin position="168"/>
        <end position="186"/>
    </location>
</feature>
<evidence type="ECO:0000256" key="2">
    <source>
        <dbReference type="SAM" id="Phobius"/>
    </source>
</evidence>
<feature type="compositionally biased region" description="Basic and acidic residues" evidence="1">
    <location>
        <begin position="336"/>
        <end position="353"/>
    </location>
</feature>
<feature type="region of interest" description="Disordered" evidence="1">
    <location>
        <begin position="336"/>
        <end position="358"/>
    </location>
</feature>
<keyword evidence="2" id="KW-0472">Membrane</keyword>
<evidence type="ECO:0000313" key="4">
    <source>
        <dbReference type="EMBL" id="WNG42988.1"/>
    </source>
</evidence>
<gene>
    <name evidence="4" type="ORF">F0U60_01925</name>
</gene>
<dbReference type="EMBL" id="CP043494">
    <property type="protein sequence ID" value="WNG42988.1"/>
    <property type="molecule type" value="Genomic_DNA"/>
</dbReference>
<feature type="signal peptide" evidence="3">
    <location>
        <begin position="1"/>
        <end position="20"/>
    </location>
</feature>
<keyword evidence="2" id="KW-0812">Transmembrane</keyword>
<evidence type="ECO:0000256" key="3">
    <source>
        <dbReference type="SAM" id="SignalP"/>
    </source>
</evidence>
<feature type="chain" id="PRO_5046488094" description="Lipoprotein" evidence="3">
    <location>
        <begin position="21"/>
        <end position="447"/>
    </location>
</feature>
<keyword evidence="3" id="KW-0732">Signal</keyword>
<dbReference type="Proteomes" id="UP001611383">
    <property type="component" value="Chromosome"/>
</dbReference>
<keyword evidence="5" id="KW-1185">Reference proteome</keyword>
<reference evidence="4 5" key="1">
    <citation type="submission" date="2019-08" db="EMBL/GenBank/DDBJ databases">
        <title>Archangium and Cystobacter genomes.</title>
        <authorList>
            <person name="Chen I.-C.K."/>
            <person name="Wielgoss S."/>
        </authorList>
    </citation>
    <scope>NUCLEOTIDE SEQUENCE [LARGE SCALE GENOMIC DNA]</scope>
    <source>
        <strain evidence="4 5">Cbm 6</strain>
    </source>
</reference>